<keyword evidence="1" id="KW-0812">Transmembrane</keyword>
<gene>
    <name evidence="2" type="ORF">EI684_00215</name>
</gene>
<dbReference type="EMBL" id="RSAS01000012">
    <property type="protein sequence ID" value="RRR78518.1"/>
    <property type="molecule type" value="Genomic_DNA"/>
</dbReference>
<keyword evidence="1" id="KW-0472">Membrane</keyword>
<organism evidence="2 3">
    <name type="scientific">Candidatus Viridilinea halotolerans</name>
    <dbReference type="NCBI Taxonomy" id="2491704"/>
    <lineage>
        <taxon>Bacteria</taxon>
        <taxon>Bacillati</taxon>
        <taxon>Chloroflexota</taxon>
        <taxon>Chloroflexia</taxon>
        <taxon>Chloroflexales</taxon>
        <taxon>Chloroflexineae</taxon>
        <taxon>Oscillochloridaceae</taxon>
        <taxon>Candidatus Viridilinea</taxon>
    </lineage>
</organism>
<comment type="caution">
    <text evidence="2">The sequence shown here is derived from an EMBL/GenBank/DDBJ whole genome shotgun (WGS) entry which is preliminary data.</text>
</comment>
<dbReference type="AlphaFoldDB" id="A0A426UC94"/>
<feature type="transmembrane region" description="Helical" evidence="1">
    <location>
        <begin position="225"/>
        <end position="244"/>
    </location>
</feature>
<keyword evidence="1" id="KW-1133">Transmembrane helix</keyword>
<evidence type="ECO:0000313" key="2">
    <source>
        <dbReference type="EMBL" id="RRR78518.1"/>
    </source>
</evidence>
<sequence>MNEQRFAYGGQAVLEGVMMRGRHQATVAVRRPNGELAFKHLPLSGGPTSIWARLPVVRGLLGLSEALRIGKEALDFSATVALEEEEEDLPPLVQWAIFGGAMLIAVTVFVLLPSMVANYLYTQFGLPLLVRELIEGLINLVLVVAYIYAISRLDDIQRVFGYHGAEHKVINAYEAGVPLTVEAVRPFTRIHPRCGTSFLVVAALIGFVIFLAVALLPFWQRVGARVVLIPLVAAVALEFLRLTAANYHRPWVRRLLAPALSTQYLTTREPDDAMIATAIAALVPVLEADGVATVETERVFALASGGQYHGAGR</sequence>
<reference evidence="2 3" key="1">
    <citation type="submission" date="2018-12" db="EMBL/GenBank/DDBJ databases">
        <title>Genome Sequence of Candidatus Viridilinea halotolerans isolated from saline sulfide-rich spring.</title>
        <authorList>
            <person name="Grouzdev D.S."/>
            <person name="Burganskaya E.I."/>
            <person name="Krutkina M.S."/>
            <person name="Sukhacheva M.V."/>
            <person name="Gorlenko V.M."/>
        </authorList>
    </citation>
    <scope>NUCLEOTIDE SEQUENCE [LARGE SCALE GENOMIC DNA]</scope>
    <source>
        <strain evidence="2">Chok-6</strain>
    </source>
</reference>
<evidence type="ECO:0000256" key="1">
    <source>
        <dbReference type="SAM" id="Phobius"/>
    </source>
</evidence>
<feature type="transmembrane region" description="Helical" evidence="1">
    <location>
        <begin position="95"/>
        <end position="121"/>
    </location>
</feature>
<feature type="transmembrane region" description="Helical" evidence="1">
    <location>
        <begin position="133"/>
        <end position="150"/>
    </location>
</feature>
<dbReference type="Proteomes" id="UP000280307">
    <property type="component" value="Unassembled WGS sequence"/>
</dbReference>
<dbReference type="InterPro" id="IPR010787">
    <property type="entry name" value="DUF1385"/>
</dbReference>
<dbReference type="Pfam" id="PF07136">
    <property type="entry name" value="DUF1385"/>
    <property type="match status" value="1"/>
</dbReference>
<dbReference type="PANTHER" id="PTHR42867">
    <property type="entry name" value="MEMBRANE PROTEIN-RELATED"/>
    <property type="match status" value="1"/>
</dbReference>
<protein>
    <submittedName>
        <fullName evidence="2">DUF1385 domain-containing protein</fullName>
    </submittedName>
</protein>
<evidence type="ECO:0000313" key="3">
    <source>
        <dbReference type="Proteomes" id="UP000280307"/>
    </source>
</evidence>
<proteinExistence type="predicted"/>
<name>A0A426UC94_9CHLR</name>
<accession>A0A426UC94</accession>
<dbReference type="PANTHER" id="PTHR42867:SF1">
    <property type="entry name" value="MEMBRANE PROTEIN-RELATED"/>
    <property type="match status" value="1"/>
</dbReference>
<feature type="transmembrane region" description="Helical" evidence="1">
    <location>
        <begin position="198"/>
        <end position="219"/>
    </location>
</feature>